<dbReference type="Pfam" id="PF01476">
    <property type="entry name" value="LysM"/>
    <property type="match status" value="3"/>
</dbReference>
<dbReference type="EMBL" id="MOXJ01000033">
    <property type="protein sequence ID" value="PDO09605.1"/>
    <property type="molecule type" value="Genomic_DNA"/>
</dbReference>
<dbReference type="AlphaFoldDB" id="A0A2A6DXZ7"/>
<dbReference type="SUPFAM" id="SSF54106">
    <property type="entry name" value="LysM domain"/>
    <property type="match status" value="3"/>
</dbReference>
<dbReference type="PANTHER" id="PTHR33734">
    <property type="entry name" value="LYSM DOMAIN-CONTAINING GPI-ANCHORED PROTEIN 2"/>
    <property type="match status" value="1"/>
</dbReference>
<feature type="domain" description="LysM" evidence="1">
    <location>
        <begin position="67"/>
        <end position="111"/>
    </location>
</feature>
<feature type="domain" description="LysM" evidence="1">
    <location>
        <begin position="9"/>
        <end position="57"/>
    </location>
</feature>
<feature type="domain" description="LysM" evidence="1">
    <location>
        <begin position="114"/>
        <end position="161"/>
    </location>
</feature>
<evidence type="ECO:0000259" key="1">
    <source>
        <dbReference type="PROSITE" id="PS51782"/>
    </source>
</evidence>
<sequence length="271" mass="30262">MPVVRESHVVYTVQPGDTLYLVAIRLGSSVEAIRRANAVYPPMTDPDRIEPGWLLVVPTPAIRPPRVIHVVAPGDTLYGIARRYDAHVDLLAGVNRIAYPDWLAVSRLLWVPAFVHEIAQGDTLWRIARHYRISTHDIVAANEGRPGFSPDLLYPGFRLLLPLPSTRNIAVTLPLPGDLVQNGDRVEGFARAFEAHVLVQLRDDNGETVSRERAITAWAGAPAYAYFTGTLVFDRQPTARGGFLWVYTRSPRDGRIADLTEVRIEFGQRQD</sequence>
<proteinExistence type="predicted"/>
<dbReference type="SMART" id="SM00257">
    <property type="entry name" value="LysM"/>
    <property type="match status" value="3"/>
</dbReference>
<protein>
    <recommendedName>
        <fullName evidence="1">LysM domain-containing protein</fullName>
    </recommendedName>
</protein>
<dbReference type="InterPro" id="IPR018911">
    <property type="entry name" value="Gmad2_Ig-like_dom"/>
</dbReference>
<gene>
    <name evidence="2" type="ORF">BLM47_11515</name>
</gene>
<evidence type="ECO:0000313" key="3">
    <source>
        <dbReference type="Proteomes" id="UP000243688"/>
    </source>
</evidence>
<dbReference type="PANTHER" id="PTHR33734:SF22">
    <property type="entry name" value="MEMBRANE-BOUND LYTIC MUREIN TRANSGLYCOSYLASE D"/>
    <property type="match status" value="1"/>
</dbReference>
<dbReference type="CDD" id="cd00118">
    <property type="entry name" value="LysM"/>
    <property type="match status" value="3"/>
</dbReference>
<organism evidence="2 3">
    <name type="scientific">Candidatus Reconcilbacillus cellulovorans</name>
    <dbReference type="NCBI Taxonomy" id="1906605"/>
    <lineage>
        <taxon>Bacteria</taxon>
        <taxon>Bacillati</taxon>
        <taxon>Bacillota</taxon>
        <taxon>Bacilli</taxon>
        <taxon>Bacillales</taxon>
        <taxon>Paenibacillaceae</taxon>
        <taxon>Candidatus Reconcilbacillus</taxon>
    </lineage>
</organism>
<dbReference type="InterPro" id="IPR036779">
    <property type="entry name" value="LysM_dom_sf"/>
</dbReference>
<dbReference type="PROSITE" id="PS51782">
    <property type="entry name" value="LYSM"/>
    <property type="match status" value="3"/>
</dbReference>
<reference evidence="2 3" key="1">
    <citation type="submission" date="2016-12" db="EMBL/GenBank/DDBJ databases">
        <title>Candidatus Reconcilibacillus cellulovorans genome.</title>
        <authorList>
            <person name="Kolinko S."/>
            <person name="Wu Y.-W."/>
            <person name="Tachea F."/>
            <person name="Denzel E."/>
            <person name="Hiras J."/>
            <person name="Baecker N."/>
            <person name="Chan L.J."/>
            <person name="Eichorst S.A."/>
            <person name="Frey D."/>
            <person name="Adams P.D."/>
            <person name="Pray T."/>
            <person name="Tanjore D."/>
            <person name="Petzold C.J."/>
            <person name="Gladden J.M."/>
            <person name="Simmons B.A."/>
            <person name="Singer S.W."/>
        </authorList>
    </citation>
    <scope>NUCLEOTIDE SEQUENCE [LARGE SCALE GENOMIC DNA]</scope>
    <source>
        <strain evidence="2">JTherm</strain>
    </source>
</reference>
<dbReference type="InterPro" id="IPR018392">
    <property type="entry name" value="LysM"/>
</dbReference>
<name>A0A2A6DXZ7_9BACL</name>
<evidence type="ECO:0000313" key="2">
    <source>
        <dbReference type="EMBL" id="PDO09605.1"/>
    </source>
</evidence>
<dbReference type="Gene3D" id="3.10.350.10">
    <property type="entry name" value="LysM domain"/>
    <property type="match status" value="3"/>
</dbReference>
<dbReference type="Proteomes" id="UP000243688">
    <property type="component" value="Unassembled WGS sequence"/>
</dbReference>
<comment type="caution">
    <text evidence="2">The sequence shown here is derived from an EMBL/GenBank/DDBJ whole genome shotgun (WGS) entry which is preliminary data.</text>
</comment>
<dbReference type="Pfam" id="PF10648">
    <property type="entry name" value="Gmad2"/>
    <property type="match status" value="1"/>
</dbReference>
<accession>A0A2A6DXZ7</accession>